<proteinExistence type="predicted"/>
<comment type="caution">
    <text evidence="3">The sequence shown here is derived from an EMBL/GenBank/DDBJ whole genome shotgun (WGS) entry which is preliminary data.</text>
</comment>
<feature type="compositionally biased region" description="Low complexity" evidence="1">
    <location>
        <begin position="298"/>
        <end position="307"/>
    </location>
</feature>
<feature type="compositionally biased region" description="Basic and acidic residues" evidence="1">
    <location>
        <begin position="118"/>
        <end position="206"/>
    </location>
</feature>
<feature type="domain" description="DUF4167" evidence="2">
    <location>
        <begin position="11"/>
        <end position="85"/>
    </location>
</feature>
<feature type="compositionally biased region" description="Basic and acidic residues" evidence="1">
    <location>
        <begin position="86"/>
        <end position="100"/>
    </location>
</feature>
<feature type="region of interest" description="Disordered" evidence="1">
    <location>
        <begin position="1"/>
        <end position="38"/>
    </location>
</feature>
<feature type="region of interest" description="Disordered" evidence="1">
    <location>
        <begin position="275"/>
        <end position="307"/>
    </location>
</feature>
<reference evidence="3 4" key="1">
    <citation type="submission" date="2020-03" db="EMBL/GenBank/DDBJ databases">
        <authorList>
            <person name="Wang L."/>
            <person name="He N."/>
            <person name="Li Y."/>
            <person name="Fang Y."/>
            <person name="Zhang F."/>
        </authorList>
    </citation>
    <scope>NUCLEOTIDE SEQUENCE [LARGE SCALE GENOMIC DNA]</scope>
    <source>
        <strain evidence="3 4">36D10-4-7</strain>
    </source>
</reference>
<evidence type="ECO:0000256" key="1">
    <source>
        <dbReference type="SAM" id="MobiDB-lite"/>
    </source>
</evidence>
<dbReference type="InterPro" id="IPR025430">
    <property type="entry name" value="DUF4167"/>
</dbReference>
<name>A0ABX1CT29_9SPHN</name>
<feature type="region of interest" description="Disordered" evidence="1">
    <location>
        <begin position="86"/>
        <end position="257"/>
    </location>
</feature>
<evidence type="ECO:0000313" key="3">
    <source>
        <dbReference type="EMBL" id="NJR79788.1"/>
    </source>
</evidence>
<keyword evidence="4" id="KW-1185">Reference proteome</keyword>
<accession>A0ABX1CT29</accession>
<protein>
    <submittedName>
        <fullName evidence="3">DUF4167 domain-containing protein</fullName>
    </submittedName>
</protein>
<dbReference type="Proteomes" id="UP000732399">
    <property type="component" value="Unassembled WGS sequence"/>
</dbReference>
<evidence type="ECO:0000259" key="2">
    <source>
        <dbReference type="Pfam" id="PF13763"/>
    </source>
</evidence>
<feature type="compositionally biased region" description="Low complexity" evidence="1">
    <location>
        <begin position="207"/>
        <end position="217"/>
    </location>
</feature>
<evidence type="ECO:0000313" key="4">
    <source>
        <dbReference type="Proteomes" id="UP000732399"/>
    </source>
</evidence>
<dbReference type="EMBL" id="JAAVJH010000009">
    <property type="protein sequence ID" value="NJR79788.1"/>
    <property type="molecule type" value="Genomic_DNA"/>
</dbReference>
<organism evidence="3 4">
    <name type="scientific">Sphingomonas corticis</name>
    <dbReference type="NCBI Taxonomy" id="2722791"/>
    <lineage>
        <taxon>Bacteria</taxon>
        <taxon>Pseudomonadati</taxon>
        <taxon>Pseudomonadota</taxon>
        <taxon>Alphaproteobacteria</taxon>
        <taxon>Sphingomonadales</taxon>
        <taxon>Sphingomonadaceae</taxon>
        <taxon>Sphingomonas</taxon>
    </lineage>
</organism>
<gene>
    <name evidence="3" type="ORF">HBH26_14460</name>
</gene>
<feature type="compositionally biased region" description="Gly residues" evidence="1">
    <location>
        <begin position="14"/>
        <end position="28"/>
    </location>
</feature>
<sequence length="307" mass="34439">MINNRQNGRRRGRGGGGGQRQNGGGGQGQRDSGNRIDSRARGNAAQLLEKYRNMARDAQMSGDRVNTEYYLQFADHYFRVLADQRGRSDEQMPRRLRDDFDSFDGGFDGADDFGDEGDQVRADEQLRGSEGEGRGSRDRDDARQPRNREDGRQSRDRDENRQSRDRDENRQSRDRDENRQPRDREDGYQPREREERRPRVEARRDAAPAFQPAAEPANDLANVPPAAVTDAEEAPRRRRGRKPREEQVAEAGAPDAAADMALGIDRLPPALGVQAAAPAVDDEAGEEAPKPRRRRVRTAAAEAPQVG</sequence>
<dbReference type="Pfam" id="PF13763">
    <property type="entry name" value="DUF4167"/>
    <property type="match status" value="1"/>
</dbReference>
<dbReference type="RefSeq" id="WP_168135327.1">
    <property type="nucleotide sequence ID" value="NZ_JAAVJH010000009.1"/>
</dbReference>